<evidence type="ECO:0000313" key="4">
    <source>
        <dbReference type="Proteomes" id="UP000473325"/>
    </source>
</evidence>
<comment type="caution">
    <text evidence="3">The sequence shown here is derived from an EMBL/GenBank/DDBJ whole genome shotgun (WGS) entry which is preliminary data.</text>
</comment>
<evidence type="ECO:0000259" key="2">
    <source>
        <dbReference type="SMART" id="SM00909"/>
    </source>
</evidence>
<sequence>MRRLWTLLVLVGCVVLLTGCVVGMPTSGPVTETGSTGTQSQDRAVNINPRRPGVDDPPEAIVRGFLEAMTATPAITTSVAREFLTTEAAANWKPTQTIIYATATARGAVGQQSVDVTLGDAHRTDARGAWLGALSPGASTLEFSVGLQDGQWRITDPPDALIVPQSWFEARFRQASLYFYDPSATILVPEPVFVPRGRQLASALVDGLLSGPSTAMSSAELTFLPSDLRSLVSVSVSSAGVAQLDLANDAGDDLMPPPAEAELLVAQLAWTLRQDPSIEAFRVSIGGRPVQLPDQSTTFSTDLGAAYAPYVAGASTQLFGLRDGALASGTPEDLADVSGPFGSGDYALRAASPNMAATQAAVVSESGTEVLVGPVRAGGDDQTVTRVGTGEDFLDPAWDFADRLWLVDRRSSGSVVSYVQGGRVRTLDVPGISGADVKGFLVSRDGSRLVAVVRVAPDTDALLVSRILTSGEGRVVRALPAVSVTEGTDFDSTIRAVAWRSPTSLLVLHPVSRRLFQVRTASVDGSPVGPDAVAVTLDRDIRGLAGTPVPGDREYAVAQGALSDLAGPRANTIEVDPSVTGIDYVG</sequence>
<dbReference type="SMART" id="SM00909">
    <property type="entry name" value="Germane"/>
    <property type="match status" value="1"/>
</dbReference>
<dbReference type="Pfam" id="PF25976">
    <property type="entry name" value="LpqB_N"/>
    <property type="match status" value="1"/>
</dbReference>
<dbReference type="InterPro" id="IPR019606">
    <property type="entry name" value="GerMN"/>
</dbReference>
<keyword evidence="4" id="KW-1185">Reference proteome</keyword>
<dbReference type="Pfam" id="PF10646">
    <property type="entry name" value="Germane"/>
    <property type="match status" value="1"/>
</dbReference>
<dbReference type="RefSeq" id="WP_160877187.1">
    <property type="nucleotide sequence ID" value="NZ_WUEK01000004.1"/>
</dbReference>
<protein>
    <recommendedName>
        <fullName evidence="2">GerMN domain-containing protein</fullName>
    </recommendedName>
</protein>
<gene>
    <name evidence="3" type="ORF">GRQ65_08610</name>
</gene>
<name>A0A6L7EZ73_9ACTN</name>
<proteinExistence type="predicted"/>
<dbReference type="Proteomes" id="UP000473325">
    <property type="component" value="Unassembled WGS sequence"/>
</dbReference>
<evidence type="ECO:0000313" key="3">
    <source>
        <dbReference type="EMBL" id="MXG89609.1"/>
    </source>
</evidence>
<feature type="compositionally biased region" description="Polar residues" evidence="1">
    <location>
        <begin position="28"/>
        <end position="43"/>
    </location>
</feature>
<dbReference type="PROSITE" id="PS51257">
    <property type="entry name" value="PROKAR_LIPOPROTEIN"/>
    <property type="match status" value="1"/>
</dbReference>
<feature type="domain" description="GerMN" evidence="2">
    <location>
        <begin position="201"/>
        <end position="294"/>
    </location>
</feature>
<organism evidence="3 4">
    <name type="scientific">Nocardioides flavescens</name>
    <dbReference type="NCBI Taxonomy" id="2691959"/>
    <lineage>
        <taxon>Bacteria</taxon>
        <taxon>Bacillati</taxon>
        <taxon>Actinomycetota</taxon>
        <taxon>Actinomycetes</taxon>
        <taxon>Propionibacteriales</taxon>
        <taxon>Nocardioidaceae</taxon>
        <taxon>Nocardioides</taxon>
    </lineage>
</organism>
<dbReference type="InterPro" id="IPR059026">
    <property type="entry name" value="LpqB_N"/>
</dbReference>
<accession>A0A6L7EZ73</accession>
<feature type="region of interest" description="Disordered" evidence="1">
    <location>
        <begin position="28"/>
        <end position="57"/>
    </location>
</feature>
<evidence type="ECO:0000256" key="1">
    <source>
        <dbReference type="SAM" id="MobiDB-lite"/>
    </source>
</evidence>
<dbReference type="EMBL" id="WUEK01000004">
    <property type="protein sequence ID" value="MXG89609.1"/>
    <property type="molecule type" value="Genomic_DNA"/>
</dbReference>
<dbReference type="AlphaFoldDB" id="A0A6L7EZ73"/>
<reference evidence="3 4" key="1">
    <citation type="submission" date="2019-12" db="EMBL/GenBank/DDBJ databases">
        <authorList>
            <person name="Kun Z."/>
        </authorList>
    </citation>
    <scope>NUCLEOTIDE SEQUENCE [LARGE SCALE GENOMIC DNA]</scope>
    <source>
        <strain evidence="3 4">YIM 123512</strain>
    </source>
</reference>